<evidence type="ECO:0000256" key="1">
    <source>
        <dbReference type="SAM" id="SignalP"/>
    </source>
</evidence>
<sequence length="85" mass="9154">MFIRIVTSALLTASVAVFGGGATASAAEIRQFRGEGYSSMGLAYDWAYGQALGRARDAGFTDCEVIDSYTWPGGYEAWVLLECTR</sequence>
<dbReference type="RefSeq" id="WP_196206115.1">
    <property type="nucleotide sequence ID" value="NZ_JADPUN010000368.1"/>
</dbReference>
<evidence type="ECO:0000313" key="3">
    <source>
        <dbReference type="Proteomes" id="UP000638560"/>
    </source>
</evidence>
<comment type="caution">
    <text evidence="2">The sequence shown here is derived from an EMBL/GenBank/DDBJ whole genome shotgun (WGS) entry which is preliminary data.</text>
</comment>
<keyword evidence="1" id="KW-0732">Signal</keyword>
<feature type="chain" id="PRO_5047171014" evidence="1">
    <location>
        <begin position="27"/>
        <end position="85"/>
    </location>
</feature>
<organism evidence="2 3">
    <name type="scientific">Plantactinospora alkalitolerans</name>
    <dbReference type="NCBI Taxonomy" id="2789879"/>
    <lineage>
        <taxon>Bacteria</taxon>
        <taxon>Bacillati</taxon>
        <taxon>Actinomycetota</taxon>
        <taxon>Actinomycetes</taxon>
        <taxon>Micromonosporales</taxon>
        <taxon>Micromonosporaceae</taxon>
        <taxon>Plantactinospora</taxon>
    </lineage>
</organism>
<accession>A0ABS0H8J6</accession>
<proteinExistence type="predicted"/>
<keyword evidence="3" id="KW-1185">Reference proteome</keyword>
<name>A0ABS0H8J6_9ACTN</name>
<dbReference type="EMBL" id="JADPUN010000368">
    <property type="protein sequence ID" value="MBF9134639.1"/>
    <property type="molecule type" value="Genomic_DNA"/>
</dbReference>
<reference evidence="2 3" key="1">
    <citation type="submission" date="2020-11" db="EMBL/GenBank/DDBJ databases">
        <title>A novel isolate from a Black sea contaminated sediment with potential to produce alkanes: Plantactinospora alkalitolerans sp. nov.</title>
        <authorList>
            <person name="Carro L."/>
            <person name="Veyisoglu A."/>
            <person name="Guven K."/>
            <person name="Schumann P."/>
            <person name="Klenk H.-P."/>
            <person name="Sahin N."/>
        </authorList>
    </citation>
    <scope>NUCLEOTIDE SEQUENCE [LARGE SCALE GENOMIC DNA]</scope>
    <source>
        <strain evidence="2 3">S1510</strain>
    </source>
</reference>
<protein>
    <submittedName>
        <fullName evidence="2">Uncharacterized protein</fullName>
    </submittedName>
</protein>
<feature type="signal peptide" evidence="1">
    <location>
        <begin position="1"/>
        <end position="26"/>
    </location>
</feature>
<evidence type="ECO:0000313" key="2">
    <source>
        <dbReference type="EMBL" id="MBF9134639.1"/>
    </source>
</evidence>
<dbReference type="Proteomes" id="UP000638560">
    <property type="component" value="Unassembled WGS sequence"/>
</dbReference>
<gene>
    <name evidence="2" type="ORF">I0C86_37775</name>
</gene>